<reference evidence="1 2" key="1">
    <citation type="journal article" date="2018" name="Science">
        <title>The opium poppy genome and morphinan production.</title>
        <authorList>
            <person name="Guo L."/>
            <person name="Winzer T."/>
            <person name="Yang X."/>
            <person name="Li Y."/>
            <person name="Ning Z."/>
            <person name="He Z."/>
            <person name="Teodor R."/>
            <person name="Lu Y."/>
            <person name="Bowser T.A."/>
            <person name="Graham I.A."/>
            <person name="Ye K."/>
        </authorList>
    </citation>
    <scope>NUCLEOTIDE SEQUENCE [LARGE SCALE GENOMIC DNA]</scope>
    <source>
        <strain evidence="2">cv. HN1</strain>
        <tissue evidence="1">Leaves</tissue>
    </source>
</reference>
<accession>A0A4Y7LDT0</accession>
<name>A0A4Y7LDT0_PAPSO</name>
<dbReference type="AlphaFoldDB" id="A0A4Y7LDT0"/>
<dbReference type="Proteomes" id="UP000316621">
    <property type="component" value="Chromosome 11"/>
</dbReference>
<sequence>MYDQLTEIESKDDVIIGILDSGISSYLRWSLSRSPLVGLLCHATCSYISGFVVQTNEIFIHEQEFEPFSTSGSVVRIMPTLGCILADMVHGVDFRSAVRYGNYFMLHNFKV</sequence>
<keyword evidence="2" id="KW-1185">Reference proteome</keyword>
<protein>
    <submittedName>
        <fullName evidence="1">Uncharacterized protein</fullName>
    </submittedName>
</protein>
<dbReference type="EMBL" id="CM010725">
    <property type="protein sequence ID" value="RZC82441.1"/>
    <property type="molecule type" value="Genomic_DNA"/>
</dbReference>
<evidence type="ECO:0000313" key="2">
    <source>
        <dbReference type="Proteomes" id="UP000316621"/>
    </source>
</evidence>
<dbReference type="Gramene" id="RZC82441">
    <property type="protein sequence ID" value="RZC82441"/>
    <property type="gene ID" value="C5167_045231"/>
</dbReference>
<evidence type="ECO:0000313" key="1">
    <source>
        <dbReference type="EMBL" id="RZC82441.1"/>
    </source>
</evidence>
<organism evidence="1 2">
    <name type="scientific">Papaver somniferum</name>
    <name type="common">Opium poppy</name>
    <dbReference type="NCBI Taxonomy" id="3469"/>
    <lineage>
        <taxon>Eukaryota</taxon>
        <taxon>Viridiplantae</taxon>
        <taxon>Streptophyta</taxon>
        <taxon>Embryophyta</taxon>
        <taxon>Tracheophyta</taxon>
        <taxon>Spermatophyta</taxon>
        <taxon>Magnoliopsida</taxon>
        <taxon>Ranunculales</taxon>
        <taxon>Papaveraceae</taxon>
        <taxon>Papaveroideae</taxon>
        <taxon>Papaver</taxon>
    </lineage>
</organism>
<gene>
    <name evidence="1" type="ORF">C5167_045231</name>
</gene>
<proteinExistence type="predicted"/>